<keyword evidence="2" id="KW-0238">DNA-binding</keyword>
<dbReference type="Gene3D" id="1.10.10.10">
    <property type="entry name" value="Winged helix-like DNA-binding domain superfamily/Winged helix DNA-binding domain"/>
    <property type="match status" value="1"/>
</dbReference>
<dbReference type="SUPFAM" id="SSF46894">
    <property type="entry name" value="C-terminal effector domain of the bipartite response regulators"/>
    <property type="match status" value="1"/>
</dbReference>
<proteinExistence type="predicted"/>
<dbReference type="SMART" id="SM00448">
    <property type="entry name" value="REC"/>
    <property type="match status" value="1"/>
</dbReference>
<feature type="domain" description="Response regulatory" evidence="6">
    <location>
        <begin position="24"/>
        <end position="138"/>
    </location>
</feature>
<accession>A0ABW4Z3G4</accession>
<dbReference type="CDD" id="cd06170">
    <property type="entry name" value="LuxR_C_like"/>
    <property type="match status" value="1"/>
</dbReference>
<keyword evidence="1" id="KW-0805">Transcription regulation</keyword>
<dbReference type="Pfam" id="PF00072">
    <property type="entry name" value="Response_reg"/>
    <property type="match status" value="1"/>
</dbReference>
<evidence type="ECO:0000259" key="6">
    <source>
        <dbReference type="PROSITE" id="PS50110"/>
    </source>
</evidence>
<keyword evidence="4" id="KW-0597">Phosphoprotein</keyword>
<gene>
    <name evidence="7" type="ORF">ACFSNC_21240</name>
</gene>
<dbReference type="SMART" id="SM00421">
    <property type="entry name" value="HTH_LUXR"/>
    <property type="match status" value="1"/>
</dbReference>
<dbReference type="InterPro" id="IPR016032">
    <property type="entry name" value="Sig_transdc_resp-reg_C-effctor"/>
</dbReference>
<keyword evidence="8" id="KW-1185">Reference proteome</keyword>
<dbReference type="PROSITE" id="PS50110">
    <property type="entry name" value="RESPONSE_REGULATORY"/>
    <property type="match status" value="1"/>
</dbReference>
<name>A0ABW4Z3G4_9HYPH</name>
<sequence>MSMLQPSPRHARGLPEPADVERPVVLIVDDDAAIREGLSELISSIGLNPIGFASTQELLASWDPDVPGCLILDVRLPGASGLDLQHRLAASGNAKPIIFLTGHGDIPMTVQAMKAGAVDFLTKPVRDQVLLDAITVALERDRLQRATAEVARRNAERLELLTPRERAVLVEVVRGRLNKQIAHEFGISVVTVKLHRSNAMRKMQVATVGELIRAWETLPAPLRQARG</sequence>
<dbReference type="Proteomes" id="UP001597299">
    <property type="component" value="Unassembled WGS sequence"/>
</dbReference>
<dbReference type="PANTHER" id="PTHR44688">
    <property type="entry name" value="DNA-BINDING TRANSCRIPTIONAL ACTIVATOR DEVR_DOSR"/>
    <property type="match status" value="1"/>
</dbReference>
<protein>
    <submittedName>
        <fullName evidence="7">Response regulator transcription factor</fullName>
    </submittedName>
</protein>
<dbReference type="Pfam" id="PF00196">
    <property type="entry name" value="GerE"/>
    <property type="match status" value="1"/>
</dbReference>
<comment type="caution">
    <text evidence="7">The sequence shown here is derived from an EMBL/GenBank/DDBJ whole genome shotgun (WGS) entry which is preliminary data.</text>
</comment>
<dbReference type="PRINTS" id="PR00038">
    <property type="entry name" value="HTHLUXR"/>
</dbReference>
<evidence type="ECO:0000313" key="8">
    <source>
        <dbReference type="Proteomes" id="UP001597299"/>
    </source>
</evidence>
<evidence type="ECO:0000256" key="3">
    <source>
        <dbReference type="ARBA" id="ARBA00023163"/>
    </source>
</evidence>
<dbReference type="PROSITE" id="PS00622">
    <property type="entry name" value="HTH_LUXR_1"/>
    <property type="match status" value="1"/>
</dbReference>
<feature type="domain" description="HTH luxR-type" evidence="5">
    <location>
        <begin position="154"/>
        <end position="219"/>
    </location>
</feature>
<evidence type="ECO:0000259" key="5">
    <source>
        <dbReference type="PROSITE" id="PS50043"/>
    </source>
</evidence>
<dbReference type="EMBL" id="JBHUHD010000001">
    <property type="protein sequence ID" value="MFD2142941.1"/>
    <property type="molecule type" value="Genomic_DNA"/>
</dbReference>
<organism evidence="7 8">
    <name type="scientific">Ancylobacter oerskovii</name>
    <dbReference type="NCBI Taxonomy" id="459519"/>
    <lineage>
        <taxon>Bacteria</taxon>
        <taxon>Pseudomonadati</taxon>
        <taxon>Pseudomonadota</taxon>
        <taxon>Alphaproteobacteria</taxon>
        <taxon>Hyphomicrobiales</taxon>
        <taxon>Xanthobacteraceae</taxon>
        <taxon>Ancylobacter</taxon>
    </lineage>
</organism>
<dbReference type="InterPro" id="IPR001789">
    <property type="entry name" value="Sig_transdc_resp-reg_receiver"/>
</dbReference>
<dbReference type="InterPro" id="IPR000792">
    <property type="entry name" value="Tscrpt_reg_LuxR_C"/>
</dbReference>
<dbReference type="Gene3D" id="3.40.50.2300">
    <property type="match status" value="1"/>
</dbReference>
<reference evidence="8" key="1">
    <citation type="journal article" date="2019" name="Int. J. Syst. Evol. Microbiol.">
        <title>The Global Catalogue of Microorganisms (GCM) 10K type strain sequencing project: providing services to taxonomists for standard genome sequencing and annotation.</title>
        <authorList>
            <consortium name="The Broad Institute Genomics Platform"/>
            <consortium name="The Broad Institute Genome Sequencing Center for Infectious Disease"/>
            <person name="Wu L."/>
            <person name="Ma J."/>
        </authorList>
    </citation>
    <scope>NUCLEOTIDE SEQUENCE [LARGE SCALE GENOMIC DNA]</scope>
    <source>
        <strain evidence="8">CCM 7435</strain>
    </source>
</reference>
<keyword evidence="3" id="KW-0804">Transcription</keyword>
<feature type="modified residue" description="4-aspartylphosphate" evidence="4">
    <location>
        <position position="73"/>
    </location>
</feature>
<evidence type="ECO:0000256" key="2">
    <source>
        <dbReference type="ARBA" id="ARBA00023125"/>
    </source>
</evidence>
<dbReference type="RefSeq" id="WP_378296896.1">
    <property type="nucleotide sequence ID" value="NZ_JAHBGB010000044.1"/>
</dbReference>
<evidence type="ECO:0000256" key="4">
    <source>
        <dbReference type="PROSITE-ProRule" id="PRU00169"/>
    </source>
</evidence>
<dbReference type="PROSITE" id="PS50043">
    <property type="entry name" value="HTH_LUXR_2"/>
    <property type="match status" value="1"/>
</dbReference>
<dbReference type="InterPro" id="IPR011006">
    <property type="entry name" value="CheY-like_superfamily"/>
</dbReference>
<evidence type="ECO:0000313" key="7">
    <source>
        <dbReference type="EMBL" id="MFD2142941.1"/>
    </source>
</evidence>
<dbReference type="CDD" id="cd17537">
    <property type="entry name" value="REC_FixJ"/>
    <property type="match status" value="1"/>
</dbReference>
<dbReference type="SUPFAM" id="SSF52172">
    <property type="entry name" value="CheY-like"/>
    <property type="match status" value="1"/>
</dbReference>
<dbReference type="InterPro" id="IPR036388">
    <property type="entry name" value="WH-like_DNA-bd_sf"/>
</dbReference>
<evidence type="ECO:0000256" key="1">
    <source>
        <dbReference type="ARBA" id="ARBA00023015"/>
    </source>
</evidence>
<dbReference type="PANTHER" id="PTHR44688:SF16">
    <property type="entry name" value="DNA-BINDING TRANSCRIPTIONAL ACTIVATOR DEVR_DOSR"/>
    <property type="match status" value="1"/>
</dbReference>